<name>A0A8H5XVD3_9HYPO</name>
<evidence type="ECO:0000313" key="2">
    <source>
        <dbReference type="EMBL" id="KAF5700067.1"/>
    </source>
</evidence>
<organism evidence="2 3">
    <name type="scientific">Fusarium globosum</name>
    <dbReference type="NCBI Taxonomy" id="78864"/>
    <lineage>
        <taxon>Eukaryota</taxon>
        <taxon>Fungi</taxon>
        <taxon>Dikarya</taxon>
        <taxon>Ascomycota</taxon>
        <taxon>Pezizomycotina</taxon>
        <taxon>Sordariomycetes</taxon>
        <taxon>Hypocreomycetidae</taxon>
        <taxon>Hypocreales</taxon>
        <taxon>Nectriaceae</taxon>
        <taxon>Fusarium</taxon>
        <taxon>Fusarium fujikuroi species complex</taxon>
    </lineage>
</organism>
<sequence>MRLINTTTLEVEEFFDVSIPEYAILSHTWGDGEVSLQDWADRKNRRFKPGFQKIVWACTQAAKDQLSHVWVDTNCIDKSSSAELSEAINSMFRWYRRSAVCYVYLEDVPAVTLDECTKPDSTFRNARWFTRGWTLQELIAPPNVSFFSSNWTMIATKSELAPCITEITGIPWSCLLKGRLSKAHPLRRYSVAQRMAWASHRSTTRIEDQAYSLLGLFDISMPLVYGEGFEAFTRLLGEIIHKYADHSFFASRLQYVDFLPRSPWEFSDSQSVVVSSSPQLQRHYTPEDHSYSFHLTNTGLQITLPIVPTLVPNFVFGVLDCWDIETTSTTTTRHVSRIWIPLLRKGTGESQRYLRLIWPQTFFPVKMARKDSIMFHEEEELLPRDDHASDNSDEPSDHVDTVSTAMQRSILVKKPYATILSVPTWQPREAGSPFLLCFPRGTADYRLYGIFPGVESDTSWAWETPPVLPLIMPRRIHRSSHQAPDIELFGRGKTDIYAAVVVFKKKRSKPPRFVAIFLSNIAQRDKERIVFEPRGKVIPNWAPTEDADLEAIDFSTFPDADFDGDTLVTVQKIASNPRTIAAGRELRFVGPTQIIFDREKMMEELRLQRDRNKISRGILQHYGRDSSDEEADN</sequence>
<keyword evidence="3" id="KW-1185">Reference proteome</keyword>
<proteinExistence type="predicted"/>
<dbReference type="Pfam" id="PF06985">
    <property type="entry name" value="HET"/>
    <property type="match status" value="1"/>
</dbReference>
<reference evidence="2 3" key="1">
    <citation type="submission" date="2020-05" db="EMBL/GenBank/DDBJ databases">
        <title>Identification and distribution of gene clusters putatively required for synthesis of sphingolipid metabolism inhibitors in phylogenetically diverse species of the filamentous fungus Fusarium.</title>
        <authorList>
            <person name="Kim H.-S."/>
            <person name="Busman M."/>
            <person name="Brown D.W."/>
            <person name="Divon H."/>
            <person name="Uhlig S."/>
            <person name="Proctor R.H."/>
        </authorList>
    </citation>
    <scope>NUCLEOTIDE SEQUENCE [LARGE SCALE GENOMIC DNA]</scope>
    <source>
        <strain evidence="2 3">NRRL 26131</strain>
    </source>
</reference>
<dbReference type="PANTHER" id="PTHR10622:SF10">
    <property type="entry name" value="HET DOMAIN-CONTAINING PROTEIN"/>
    <property type="match status" value="1"/>
</dbReference>
<comment type="caution">
    <text evidence="2">The sequence shown here is derived from an EMBL/GenBank/DDBJ whole genome shotgun (WGS) entry which is preliminary data.</text>
</comment>
<evidence type="ECO:0000313" key="3">
    <source>
        <dbReference type="Proteomes" id="UP000532311"/>
    </source>
</evidence>
<feature type="domain" description="Heterokaryon incompatibility" evidence="1">
    <location>
        <begin position="22"/>
        <end position="107"/>
    </location>
</feature>
<accession>A0A8H5XVD3</accession>
<dbReference type="PANTHER" id="PTHR10622">
    <property type="entry name" value="HET DOMAIN-CONTAINING PROTEIN"/>
    <property type="match status" value="1"/>
</dbReference>
<dbReference type="AlphaFoldDB" id="A0A8H5XVD3"/>
<dbReference type="InterPro" id="IPR010730">
    <property type="entry name" value="HET"/>
</dbReference>
<dbReference type="Proteomes" id="UP000532311">
    <property type="component" value="Unassembled WGS sequence"/>
</dbReference>
<dbReference type="EMBL" id="JAAQPF010000544">
    <property type="protein sequence ID" value="KAF5700067.1"/>
    <property type="molecule type" value="Genomic_DNA"/>
</dbReference>
<gene>
    <name evidence="2" type="ORF">FGLOB1_10998</name>
</gene>
<protein>
    <submittedName>
        <fullName evidence="2">Het domain-containing protein</fullName>
    </submittedName>
</protein>
<evidence type="ECO:0000259" key="1">
    <source>
        <dbReference type="Pfam" id="PF06985"/>
    </source>
</evidence>